<reference evidence="1" key="1">
    <citation type="submission" date="2021-06" db="EMBL/GenBank/DDBJ databases">
        <authorList>
            <person name="Kallberg Y."/>
            <person name="Tangrot J."/>
            <person name="Rosling A."/>
        </authorList>
    </citation>
    <scope>NUCLEOTIDE SEQUENCE</scope>
    <source>
        <strain evidence="1">BR232B</strain>
    </source>
</reference>
<dbReference type="EMBL" id="CAJVPI010000999">
    <property type="protein sequence ID" value="CAG8588041.1"/>
    <property type="molecule type" value="Genomic_DNA"/>
</dbReference>
<accession>A0A9N9C5P5</accession>
<comment type="caution">
    <text evidence="1">The sequence shown here is derived from an EMBL/GenBank/DDBJ whole genome shotgun (WGS) entry which is preliminary data.</text>
</comment>
<gene>
    <name evidence="1" type="ORF">PBRASI_LOCUS6972</name>
</gene>
<evidence type="ECO:0000313" key="2">
    <source>
        <dbReference type="Proteomes" id="UP000789739"/>
    </source>
</evidence>
<dbReference type="Proteomes" id="UP000789739">
    <property type="component" value="Unassembled WGS sequence"/>
</dbReference>
<evidence type="ECO:0000313" key="1">
    <source>
        <dbReference type="EMBL" id="CAG8588041.1"/>
    </source>
</evidence>
<organism evidence="1 2">
    <name type="scientific">Paraglomus brasilianum</name>
    <dbReference type="NCBI Taxonomy" id="144538"/>
    <lineage>
        <taxon>Eukaryota</taxon>
        <taxon>Fungi</taxon>
        <taxon>Fungi incertae sedis</taxon>
        <taxon>Mucoromycota</taxon>
        <taxon>Glomeromycotina</taxon>
        <taxon>Glomeromycetes</taxon>
        <taxon>Paraglomerales</taxon>
        <taxon>Paraglomeraceae</taxon>
        <taxon>Paraglomus</taxon>
    </lineage>
</organism>
<keyword evidence="2" id="KW-1185">Reference proteome</keyword>
<sequence>MRSNHLVSEYKYLNEMDVPYLHDSSLNVTEHTVKDELRKMASIYYCGKFLIPGLSEARKMAKQCINLDDDVQRKHVAKMASNVWKRATEETRISRNNYLVPEYKHLLYVKRYGAHSESELVNNDTSQMQN</sequence>
<name>A0A9N9C5P5_9GLOM</name>
<protein>
    <submittedName>
        <fullName evidence="1">4152_t:CDS:1</fullName>
    </submittedName>
</protein>
<dbReference type="AlphaFoldDB" id="A0A9N9C5P5"/>
<proteinExistence type="predicted"/>